<dbReference type="GO" id="GO:0003700">
    <property type="term" value="F:DNA-binding transcription factor activity"/>
    <property type="evidence" value="ECO:0007669"/>
    <property type="project" value="TreeGrafter"/>
</dbReference>
<protein>
    <submittedName>
        <fullName evidence="4">Transcriptional regulator, TetR family</fullName>
    </submittedName>
</protein>
<dbReference type="PANTHER" id="PTHR30055:SF237">
    <property type="entry name" value="TRANSCRIPTIONAL REPRESSOR MCE3R"/>
    <property type="match status" value="1"/>
</dbReference>
<proteinExistence type="predicted"/>
<feature type="domain" description="HTH tetR-type" evidence="3">
    <location>
        <begin position="211"/>
        <end position="271"/>
    </location>
</feature>
<dbReference type="OrthoDB" id="4456617at2"/>
<sequence length="398" mass="43559">MSGEEAVTAPPRGTRPRNRRALIVAAATDLFHRFGYEQVGMSDVADAVNVSSSALYRHFASKPKLLTAAVVAEMVPFRDVFARSVSVGLDELAHRMAGVATEGSRLGALWQREARSLPPGEYALLRSEIVVTVDLLAELIRVRRPELSAREAELLAQCACSALCSVSHRAGELARPQFAQLLQEITRTVLTLVPATPTPAVGPRPSGFAPIVRREQLLRAAIMLIAGRGYGSVSMEEIGAQAGISGPSVYHHFESKQQLLAVALARGEEWLRYDMYRSLEGASTAADALNRLLVSYVDFTATHSDYVDILITEARHLEGDARTRVEQGQRDYVSEWLHLMRVNHPHMHEAEARIRVRAVLTVANDMARTPHLREQPGTRDTLKLLGEAILVPGSAKAG</sequence>
<dbReference type="PANTHER" id="PTHR30055">
    <property type="entry name" value="HTH-TYPE TRANSCRIPTIONAL REGULATOR RUTR"/>
    <property type="match status" value="1"/>
</dbReference>
<dbReference type="InterPro" id="IPR050109">
    <property type="entry name" value="HTH-type_TetR-like_transc_reg"/>
</dbReference>
<dbReference type="EMBL" id="FOKG01000038">
    <property type="protein sequence ID" value="SFB63844.1"/>
    <property type="molecule type" value="Genomic_DNA"/>
</dbReference>
<feature type="DNA-binding region" description="H-T-H motif" evidence="2">
    <location>
        <begin position="40"/>
        <end position="59"/>
    </location>
</feature>
<dbReference type="Proteomes" id="UP000243799">
    <property type="component" value="Unassembled WGS sequence"/>
</dbReference>
<dbReference type="PROSITE" id="PS50977">
    <property type="entry name" value="HTH_TETR_2"/>
    <property type="match status" value="2"/>
</dbReference>
<evidence type="ECO:0000256" key="1">
    <source>
        <dbReference type="ARBA" id="ARBA00023125"/>
    </source>
</evidence>
<dbReference type="Gene3D" id="1.10.357.10">
    <property type="entry name" value="Tetracycline Repressor, domain 2"/>
    <property type="match status" value="2"/>
</dbReference>
<organism evidence="4 5">
    <name type="scientific">Amycolatopsis marina</name>
    <dbReference type="NCBI Taxonomy" id="490629"/>
    <lineage>
        <taxon>Bacteria</taxon>
        <taxon>Bacillati</taxon>
        <taxon>Actinomycetota</taxon>
        <taxon>Actinomycetes</taxon>
        <taxon>Pseudonocardiales</taxon>
        <taxon>Pseudonocardiaceae</taxon>
        <taxon>Amycolatopsis</taxon>
    </lineage>
</organism>
<evidence type="ECO:0000259" key="3">
    <source>
        <dbReference type="PROSITE" id="PS50977"/>
    </source>
</evidence>
<dbReference type="SUPFAM" id="SSF46689">
    <property type="entry name" value="Homeodomain-like"/>
    <property type="match status" value="2"/>
</dbReference>
<dbReference type="InterPro" id="IPR009057">
    <property type="entry name" value="Homeodomain-like_sf"/>
</dbReference>
<dbReference type="RefSeq" id="WP_091679668.1">
    <property type="nucleotide sequence ID" value="NZ_FOKG01000038.1"/>
</dbReference>
<feature type="domain" description="HTH tetR-type" evidence="3">
    <location>
        <begin position="17"/>
        <end position="77"/>
    </location>
</feature>
<dbReference type="PRINTS" id="PR00455">
    <property type="entry name" value="HTHTETR"/>
</dbReference>
<keyword evidence="5" id="KW-1185">Reference proteome</keyword>
<evidence type="ECO:0000256" key="2">
    <source>
        <dbReference type="PROSITE-ProRule" id="PRU00335"/>
    </source>
</evidence>
<evidence type="ECO:0000313" key="4">
    <source>
        <dbReference type="EMBL" id="SFB63844.1"/>
    </source>
</evidence>
<reference evidence="5" key="1">
    <citation type="submission" date="2016-10" db="EMBL/GenBank/DDBJ databases">
        <authorList>
            <person name="Varghese N."/>
            <person name="Submissions S."/>
        </authorList>
    </citation>
    <scope>NUCLEOTIDE SEQUENCE [LARGE SCALE GENOMIC DNA]</scope>
    <source>
        <strain evidence="5">CGMCC 4.3568</strain>
    </source>
</reference>
<accession>A0A1I1CMU2</accession>
<feature type="DNA-binding region" description="H-T-H motif" evidence="2">
    <location>
        <begin position="234"/>
        <end position="253"/>
    </location>
</feature>
<dbReference type="AlphaFoldDB" id="A0A1I1CMU2"/>
<dbReference type="InterPro" id="IPR023772">
    <property type="entry name" value="DNA-bd_HTH_TetR-type_CS"/>
</dbReference>
<keyword evidence="1 2" id="KW-0238">DNA-binding</keyword>
<dbReference type="Pfam" id="PF00440">
    <property type="entry name" value="TetR_N"/>
    <property type="match status" value="2"/>
</dbReference>
<dbReference type="Pfam" id="PF17932">
    <property type="entry name" value="TetR_C_24"/>
    <property type="match status" value="1"/>
</dbReference>
<dbReference type="GO" id="GO:0000976">
    <property type="term" value="F:transcription cis-regulatory region binding"/>
    <property type="evidence" value="ECO:0007669"/>
    <property type="project" value="TreeGrafter"/>
</dbReference>
<gene>
    <name evidence="4" type="ORF">SAMN05216266_1384</name>
</gene>
<dbReference type="InterPro" id="IPR041490">
    <property type="entry name" value="KstR2_TetR_C"/>
</dbReference>
<name>A0A1I1CMU2_9PSEU</name>
<dbReference type="InterPro" id="IPR001647">
    <property type="entry name" value="HTH_TetR"/>
</dbReference>
<dbReference type="STRING" id="490629.SAMN05216266_1384"/>
<evidence type="ECO:0000313" key="5">
    <source>
        <dbReference type="Proteomes" id="UP000243799"/>
    </source>
</evidence>
<dbReference type="PROSITE" id="PS01081">
    <property type="entry name" value="HTH_TETR_1"/>
    <property type="match status" value="1"/>
</dbReference>
<dbReference type="Gene3D" id="1.10.10.60">
    <property type="entry name" value="Homeodomain-like"/>
    <property type="match status" value="1"/>
</dbReference>